<evidence type="ECO:0000259" key="2">
    <source>
        <dbReference type="SMART" id="SM00458"/>
    </source>
</evidence>
<dbReference type="SUPFAM" id="SSF50370">
    <property type="entry name" value="Ricin B-like lectins"/>
    <property type="match status" value="2"/>
</dbReference>
<dbReference type="AlphaFoldDB" id="A0AAX4JK87"/>
<keyword evidence="1" id="KW-0732">Signal</keyword>
<feature type="chain" id="PRO_5043533837" description="Ricin B lectin domain-containing protein" evidence="1">
    <location>
        <begin position="18"/>
        <end position="312"/>
    </location>
</feature>
<feature type="domain" description="Ricin B lectin" evidence="2">
    <location>
        <begin position="164"/>
        <end position="311"/>
    </location>
</feature>
<dbReference type="Pfam" id="PF00652">
    <property type="entry name" value="Ricin_B_lectin"/>
    <property type="match status" value="2"/>
</dbReference>
<dbReference type="SMART" id="SM00458">
    <property type="entry name" value="RICIN"/>
    <property type="match status" value="2"/>
</dbReference>
<name>A0AAX4JK87_9TREE</name>
<dbReference type="EMBL" id="CP144098">
    <property type="protein sequence ID" value="WWC85822.1"/>
    <property type="molecule type" value="Genomic_DNA"/>
</dbReference>
<feature type="domain" description="Ricin B lectin" evidence="2">
    <location>
        <begin position="26"/>
        <end position="151"/>
    </location>
</feature>
<dbReference type="Proteomes" id="UP001355207">
    <property type="component" value="Chromosome 1"/>
</dbReference>
<dbReference type="CDD" id="cd00161">
    <property type="entry name" value="beta-trefoil_Ricin-like"/>
    <property type="match status" value="2"/>
</dbReference>
<dbReference type="InterPro" id="IPR000772">
    <property type="entry name" value="Ricin_B_lectin"/>
</dbReference>
<accession>A0AAX4JK87</accession>
<dbReference type="GeneID" id="91091361"/>
<protein>
    <recommendedName>
        <fullName evidence="2">Ricin B lectin domain-containing protein</fullName>
    </recommendedName>
</protein>
<evidence type="ECO:0000313" key="4">
    <source>
        <dbReference type="Proteomes" id="UP001355207"/>
    </source>
</evidence>
<dbReference type="PROSITE" id="PS50231">
    <property type="entry name" value="RICIN_B_LECTIN"/>
    <property type="match status" value="3"/>
</dbReference>
<gene>
    <name evidence="3" type="ORF">L201_000689</name>
</gene>
<sequence>MLFLISLLPLLALSTFASPIKLDKRYTAVKIQSSRNSLCLSPEGDAIGNGVRVGTVSCDKAKTWQINEGSGSIILTGSNFALDAGTGNDNNEIVKLWQSYPGLYQQTWYLTDDNRIAITNGHQCLDQGNDQEGTQTYACNTGNVNQEWHVLEGDTGNPPSAHKYGRGTIQAKKYEGFCVTVQNGYEGHGASVDLSNCFEDDWQFTHLQRWQLRNQNTNIDKLQLISHPELCLYAGENPANGSRLNVNSCDSDNTQQWQITNDGRYKLFRTNLCLDVRAESEMRPQKPYAMYKELQVWECGEGNENQVFSTSK</sequence>
<dbReference type="Gene3D" id="2.80.10.50">
    <property type="match status" value="2"/>
</dbReference>
<evidence type="ECO:0000313" key="3">
    <source>
        <dbReference type="EMBL" id="WWC85822.1"/>
    </source>
</evidence>
<evidence type="ECO:0000256" key="1">
    <source>
        <dbReference type="SAM" id="SignalP"/>
    </source>
</evidence>
<organism evidence="3 4">
    <name type="scientific">Kwoniella dendrophila CBS 6074</name>
    <dbReference type="NCBI Taxonomy" id="1295534"/>
    <lineage>
        <taxon>Eukaryota</taxon>
        <taxon>Fungi</taxon>
        <taxon>Dikarya</taxon>
        <taxon>Basidiomycota</taxon>
        <taxon>Agaricomycotina</taxon>
        <taxon>Tremellomycetes</taxon>
        <taxon>Tremellales</taxon>
        <taxon>Cryptococcaceae</taxon>
        <taxon>Kwoniella</taxon>
    </lineage>
</organism>
<dbReference type="InterPro" id="IPR035992">
    <property type="entry name" value="Ricin_B-like_lectins"/>
</dbReference>
<dbReference type="RefSeq" id="XP_066072585.1">
    <property type="nucleotide sequence ID" value="XM_066216488.1"/>
</dbReference>
<keyword evidence="4" id="KW-1185">Reference proteome</keyword>
<feature type="signal peptide" evidence="1">
    <location>
        <begin position="1"/>
        <end position="17"/>
    </location>
</feature>
<reference evidence="3 4" key="1">
    <citation type="submission" date="2024-01" db="EMBL/GenBank/DDBJ databases">
        <title>Comparative genomics of Cryptococcus and Kwoniella reveals pathogenesis evolution and contrasting modes of karyotype evolution via chromosome fusion or intercentromeric recombination.</title>
        <authorList>
            <person name="Coelho M.A."/>
            <person name="David-Palma M."/>
            <person name="Shea T."/>
            <person name="Bowers K."/>
            <person name="McGinley-Smith S."/>
            <person name="Mohammad A.W."/>
            <person name="Gnirke A."/>
            <person name="Yurkov A.M."/>
            <person name="Nowrousian M."/>
            <person name="Sun S."/>
            <person name="Cuomo C.A."/>
            <person name="Heitman J."/>
        </authorList>
    </citation>
    <scope>NUCLEOTIDE SEQUENCE [LARGE SCALE GENOMIC DNA]</scope>
    <source>
        <strain evidence="3 4">CBS 6074</strain>
    </source>
</reference>
<proteinExistence type="predicted"/>